<dbReference type="Proteomes" id="UP000735302">
    <property type="component" value="Unassembled WGS sequence"/>
</dbReference>
<accession>A0AAV4DWY7</accession>
<dbReference type="EMBL" id="BLXT01008440">
    <property type="protein sequence ID" value="GFO48621.1"/>
    <property type="molecule type" value="Genomic_DNA"/>
</dbReference>
<dbReference type="GO" id="GO:0007018">
    <property type="term" value="P:microtubule-based movement"/>
    <property type="evidence" value="ECO:0007669"/>
    <property type="project" value="InterPro"/>
</dbReference>
<dbReference type="PANTHER" id="PTHR22878:SF68">
    <property type="entry name" value="DYNEIN HEAVY CHAIN 6, AXONEMAL-LIKE"/>
    <property type="match status" value="1"/>
</dbReference>
<evidence type="ECO:0000313" key="1">
    <source>
        <dbReference type="EMBL" id="GFO48621.1"/>
    </source>
</evidence>
<organism evidence="1 2">
    <name type="scientific">Plakobranchus ocellatus</name>
    <dbReference type="NCBI Taxonomy" id="259542"/>
    <lineage>
        <taxon>Eukaryota</taxon>
        <taxon>Metazoa</taxon>
        <taxon>Spiralia</taxon>
        <taxon>Lophotrochozoa</taxon>
        <taxon>Mollusca</taxon>
        <taxon>Gastropoda</taxon>
        <taxon>Heterobranchia</taxon>
        <taxon>Euthyneura</taxon>
        <taxon>Panpulmonata</taxon>
        <taxon>Sacoglossa</taxon>
        <taxon>Placobranchoidea</taxon>
        <taxon>Plakobranchidae</taxon>
        <taxon>Plakobranchus</taxon>
    </lineage>
</organism>
<protein>
    <submittedName>
        <fullName evidence="1">Dynein, axonemal, heavy chain 6</fullName>
    </submittedName>
</protein>
<comment type="caution">
    <text evidence="1">The sequence shown here is derived from an EMBL/GenBank/DDBJ whole genome shotgun (WGS) entry which is preliminary data.</text>
</comment>
<sequence length="120" mass="14012">MVYVDPDDLKWMPYVKTWMLSMGKRIPGEAQEILMNLFGTYVEDGLLFVSKKCKQAIRQVTECIFVKTFEKTLTTTVNTWWIPLTAVFRGIIMAKAQFIIDLEKMDVKQTTLDKQKFCCK</sequence>
<keyword evidence="2" id="KW-1185">Reference proteome</keyword>
<reference evidence="1 2" key="1">
    <citation type="journal article" date="2021" name="Elife">
        <title>Chloroplast acquisition without the gene transfer in kleptoplastic sea slugs, Plakobranchus ocellatus.</title>
        <authorList>
            <person name="Maeda T."/>
            <person name="Takahashi S."/>
            <person name="Yoshida T."/>
            <person name="Shimamura S."/>
            <person name="Takaki Y."/>
            <person name="Nagai Y."/>
            <person name="Toyoda A."/>
            <person name="Suzuki Y."/>
            <person name="Arimoto A."/>
            <person name="Ishii H."/>
            <person name="Satoh N."/>
            <person name="Nishiyama T."/>
            <person name="Hasebe M."/>
            <person name="Maruyama T."/>
            <person name="Minagawa J."/>
            <person name="Obokata J."/>
            <person name="Shigenobu S."/>
        </authorList>
    </citation>
    <scope>NUCLEOTIDE SEQUENCE [LARGE SCALE GENOMIC DNA]</scope>
</reference>
<dbReference type="GO" id="GO:0051959">
    <property type="term" value="F:dynein light intermediate chain binding"/>
    <property type="evidence" value="ECO:0007669"/>
    <property type="project" value="InterPro"/>
</dbReference>
<dbReference type="InterPro" id="IPR026983">
    <property type="entry name" value="DHC"/>
</dbReference>
<dbReference type="GO" id="GO:0045505">
    <property type="term" value="F:dynein intermediate chain binding"/>
    <property type="evidence" value="ECO:0007669"/>
    <property type="project" value="InterPro"/>
</dbReference>
<dbReference type="PANTHER" id="PTHR22878">
    <property type="entry name" value="DYNEIN HEAVY CHAIN 6, AXONEMAL-LIKE-RELATED"/>
    <property type="match status" value="1"/>
</dbReference>
<dbReference type="AlphaFoldDB" id="A0AAV4DWY7"/>
<dbReference type="GO" id="GO:0030286">
    <property type="term" value="C:dynein complex"/>
    <property type="evidence" value="ECO:0007669"/>
    <property type="project" value="InterPro"/>
</dbReference>
<evidence type="ECO:0000313" key="2">
    <source>
        <dbReference type="Proteomes" id="UP000735302"/>
    </source>
</evidence>
<proteinExistence type="predicted"/>
<gene>
    <name evidence="1" type="ORF">PoB_007512600</name>
</gene>
<name>A0AAV4DWY7_9GAST</name>